<dbReference type="Pfam" id="PF07686">
    <property type="entry name" value="V-set"/>
    <property type="match status" value="1"/>
</dbReference>
<keyword evidence="4" id="KW-1015">Disulfide bond</keyword>
<dbReference type="GO" id="GO:0005576">
    <property type="term" value="C:extracellular region"/>
    <property type="evidence" value="ECO:0007669"/>
    <property type="project" value="UniProtKB-ARBA"/>
</dbReference>
<dbReference type="InterPro" id="IPR013106">
    <property type="entry name" value="Ig_V-set"/>
</dbReference>
<reference evidence="9" key="2">
    <citation type="submission" date="2025-09" db="UniProtKB">
        <authorList>
            <consortium name="Ensembl"/>
        </authorList>
    </citation>
    <scope>IDENTIFICATION</scope>
</reference>
<evidence type="ECO:0000256" key="5">
    <source>
        <dbReference type="ARBA" id="ARBA00038737"/>
    </source>
</evidence>
<feature type="chain" id="PRO_5034830795" description="Ig-like domain-containing protein" evidence="7">
    <location>
        <begin position="20"/>
        <end position="235"/>
    </location>
</feature>
<evidence type="ECO:0000256" key="3">
    <source>
        <dbReference type="ARBA" id="ARBA00023136"/>
    </source>
</evidence>
<dbReference type="InterPro" id="IPR036179">
    <property type="entry name" value="Ig-like_dom_sf"/>
</dbReference>
<name>A0A8D2I5K3_UROPR</name>
<evidence type="ECO:0000256" key="2">
    <source>
        <dbReference type="ARBA" id="ARBA00022475"/>
    </source>
</evidence>
<dbReference type="SMART" id="SM00406">
    <property type="entry name" value="IGv"/>
    <property type="match status" value="1"/>
</dbReference>
<keyword evidence="10" id="KW-1185">Reference proteome</keyword>
<sequence length="235" mass="26079">MAWSCLLFTFLVQCTGSWSQSVLTQQPTMSGTPGATVTISCTGSSTNIGNGYDVHWYQQLSETAPKLLIYGNSNRPSGVPDRFSGSKSGNSGSLTITRLQPEDEADYFCQSYDSSISTLLQVHGEVRQEPCYHLSGEQTPTALLRPWPLYLQCYYAFSHLKTYGKEFKGHTWGSRLSFVDWGQNNQMFEQSKNKEGDYNEVFRVRVEQAASRAFTVQQTAGGKGQVIAYSALDIG</sequence>
<dbReference type="SMART" id="SM00409">
    <property type="entry name" value="IG"/>
    <property type="match status" value="1"/>
</dbReference>
<comment type="subunit">
    <text evidence="5">Immunoglobulins are composed of two identical heavy chains and two identical light chains; disulfide-linked.</text>
</comment>
<evidence type="ECO:0000256" key="1">
    <source>
        <dbReference type="ARBA" id="ARBA00004236"/>
    </source>
</evidence>
<reference evidence="9" key="1">
    <citation type="submission" date="2025-08" db="UniProtKB">
        <authorList>
            <consortium name="Ensembl"/>
        </authorList>
    </citation>
    <scope>IDENTIFICATION</scope>
</reference>
<dbReference type="Proteomes" id="UP000694417">
    <property type="component" value="Unplaced"/>
</dbReference>
<dbReference type="AlphaFoldDB" id="A0A8D2I5K3"/>
<feature type="signal peptide" evidence="7">
    <location>
        <begin position="1"/>
        <end position="19"/>
    </location>
</feature>
<keyword evidence="6" id="KW-1280">Immunoglobulin</keyword>
<dbReference type="InterPro" id="IPR007110">
    <property type="entry name" value="Ig-like_dom"/>
</dbReference>
<evidence type="ECO:0000259" key="8">
    <source>
        <dbReference type="PROSITE" id="PS50835"/>
    </source>
</evidence>
<feature type="domain" description="Ig-like" evidence="8">
    <location>
        <begin position="20"/>
        <end position="121"/>
    </location>
</feature>
<dbReference type="GeneTree" id="ENSGT00940000153474"/>
<protein>
    <recommendedName>
        <fullName evidence="8">Ig-like domain-containing protein</fullName>
    </recommendedName>
</protein>
<keyword evidence="7" id="KW-0732">Signal</keyword>
<evidence type="ECO:0000256" key="7">
    <source>
        <dbReference type="SAM" id="SignalP"/>
    </source>
</evidence>
<keyword evidence="3" id="KW-0472">Membrane</keyword>
<dbReference type="GO" id="GO:0005886">
    <property type="term" value="C:plasma membrane"/>
    <property type="evidence" value="ECO:0007669"/>
    <property type="project" value="UniProtKB-SubCell"/>
</dbReference>
<evidence type="ECO:0000256" key="4">
    <source>
        <dbReference type="ARBA" id="ARBA00023157"/>
    </source>
</evidence>
<dbReference type="InterPro" id="IPR050150">
    <property type="entry name" value="IgV_Light_Chain"/>
</dbReference>
<dbReference type="PROSITE" id="PS50835">
    <property type="entry name" value="IG_LIKE"/>
    <property type="match status" value="1"/>
</dbReference>
<evidence type="ECO:0000256" key="6">
    <source>
        <dbReference type="ARBA" id="ARBA00043265"/>
    </source>
</evidence>
<dbReference type="GO" id="GO:0019814">
    <property type="term" value="C:immunoglobulin complex"/>
    <property type="evidence" value="ECO:0007669"/>
    <property type="project" value="UniProtKB-KW"/>
</dbReference>
<dbReference type="PANTHER" id="PTHR23267">
    <property type="entry name" value="IMMUNOGLOBULIN LIGHT CHAIN"/>
    <property type="match status" value="1"/>
</dbReference>
<dbReference type="Ensembl" id="ENSUPAT00010029665.1">
    <property type="protein sequence ID" value="ENSUPAP00010026063.1"/>
    <property type="gene ID" value="ENSUPAG00010020602.1"/>
</dbReference>
<evidence type="ECO:0000313" key="10">
    <source>
        <dbReference type="Proteomes" id="UP000694417"/>
    </source>
</evidence>
<dbReference type="SUPFAM" id="SSF48726">
    <property type="entry name" value="Immunoglobulin"/>
    <property type="match status" value="1"/>
</dbReference>
<keyword evidence="6" id="KW-1064">Adaptive immunity</keyword>
<dbReference type="InterPro" id="IPR013783">
    <property type="entry name" value="Ig-like_fold"/>
</dbReference>
<evidence type="ECO:0000313" key="9">
    <source>
        <dbReference type="Ensembl" id="ENSUPAP00010026063.1"/>
    </source>
</evidence>
<accession>A0A8D2I5K3</accession>
<proteinExistence type="predicted"/>
<comment type="subcellular location">
    <subcellularLocation>
        <location evidence="1">Cell membrane</location>
    </subcellularLocation>
</comment>
<dbReference type="Gene3D" id="2.60.40.10">
    <property type="entry name" value="Immunoglobulins"/>
    <property type="match status" value="1"/>
</dbReference>
<dbReference type="FunFam" id="2.60.40.10:FF:000442">
    <property type="entry name" value="Immunoglobulin lambda variable 2-8"/>
    <property type="match status" value="1"/>
</dbReference>
<organism evidence="9 10">
    <name type="scientific">Urocitellus parryii</name>
    <name type="common">Arctic ground squirrel</name>
    <name type="synonym">Spermophilus parryii</name>
    <dbReference type="NCBI Taxonomy" id="9999"/>
    <lineage>
        <taxon>Eukaryota</taxon>
        <taxon>Metazoa</taxon>
        <taxon>Chordata</taxon>
        <taxon>Craniata</taxon>
        <taxon>Vertebrata</taxon>
        <taxon>Euteleostomi</taxon>
        <taxon>Mammalia</taxon>
        <taxon>Eutheria</taxon>
        <taxon>Euarchontoglires</taxon>
        <taxon>Glires</taxon>
        <taxon>Rodentia</taxon>
        <taxon>Sciuromorpha</taxon>
        <taxon>Sciuridae</taxon>
        <taxon>Xerinae</taxon>
        <taxon>Marmotini</taxon>
        <taxon>Urocitellus</taxon>
    </lineage>
</organism>
<dbReference type="InterPro" id="IPR003599">
    <property type="entry name" value="Ig_sub"/>
</dbReference>
<keyword evidence="2" id="KW-1003">Cell membrane</keyword>
<keyword evidence="6" id="KW-0391">Immunity</keyword>